<evidence type="ECO:0000313" key="2">
    <source>
        <dbReference type="Proteomes" id="UP000308600"/>
    </source>
</evidence>
<gene>
    <name evidence="1" type="ORF">BDN72DRAFT_737471</name>
</gene>
<feature type="non-terminal residue" evidence="1">
    <location>
        <position position="140"/>
    </location>
</feature>
<evidence type="ECO:0000313" key="1">
    <source>
        <dbReference type="EMBL" id="TFK77262.1"/>
    </source>
</evidence>
<dbReference type="EMBL" id="ML208259">
    <property type="protein sequence ID" value="TFK77262.1"/>
    <property type="molecule type" value="Genomic_DNA"/>
</dbReference>
<accession>A0ACD3BHY2</accession>
<name>A0ACD3BHY2_9AGAR</name>
<organism evidence="1 2">
    <name type="scientific">Pluteus cervinus</name>
    <dbReference type="NCBI Taxonomy" id="181527"/>
    <lineage>
        <taxon>Eukaryota</taxon>
        <taxon>Fungi</taxon>
        <taxon>Dikarya</taxon>
        <taxon>Basidiomycota</taxon>
        <taxon>Agaricomycotina</taxon>
        <taxon>Agaricomycetes</taxon>
        <taxon>Agaricomycetidae</taxon>
        <taxon>Agaricales</taxon>
        <taxon>Pluteineae</taxon>
        <taxon>Pluteaceae</taxon>
        <taxon>Pluteus</taxon>
    </lineage>
</organism>
<dbReference type="Proteomes" id="UP000308600">
    <property type="component" value="Unassembled WGS sequence"/>
</dbReference>
<proteinExistence type="predicted"/>
<keyword evidence="2" id="KW-1185">Reference proteome</keyword>
<reference evidence="1 2" key="1">
    <citation type="journal article" date="2019" name="Nat. Ecol. Evol.">
        <title>Megaphylogeny resolves global patterns of mushroom evolution.</title>
        <authorList>
            <person name="Varga T."/>
            <person name="Krizsan K."/>
            <person name="Foldi C."/>
            <person name="Dima B."/>
            <person name="Sanchez-Garcia M."/>
            <person name="Sanchez-Ramirez S."/>
            <person name="Szollosi G.J."/>
            <person name="Szarkandi J.G."/>
            <person name="Papp V."/>
            <person name="Albert L."/>
            <person name="Andreopoulos W."/>
            <person name="Angelini C."/>
            <person name="Antonin V."/>
            <person name="Barry K.W."/>
            <person name="Bougher N.L."/>
            <person name="Buchanan P."/>
            <person name="Buyck B."/>
            <person name="Bense V."/>
            <person name="Catcheside P."/>
            <person name="Chovatia M."/>
            <person name="Cooper J."/>
            <person name="Damon W."/>
            <person name="Desjardin D."/>
            <person name="Finy P."/>
            <person name="Geml J."/>
            <person name="Haridas S."/>
            <person name="Hughes K."/>
            <person name="Justo A."/>
            <person name="Karasinski D."/>
            <person name="Kautmanova I."/>
            <person name="Kiss B."/>
            <person name="Kocsube S."/>
            <person name="Kotiranta H."/>
            <person name="LaButti K.M."/>
            <person name="Lechner B.E."/>
            <person name="Liimatainen K."/>
            <person name="Lipzen A."/>
            <person name="Lukacs Z."/>
            <person name="Mihaltcheva S."/>
            <person name="Morgado L.N."/>
            <person name="Niskanen T."/>
            <person name="Noordeloos M.E."/>
            <person name="Ohm R.A."/>
            <person name="Ortiz-Santana B."/>
            <person name="Ovrebo C."/>
            <person name="Racz N."/>
            <person name="Riley R."/>
            <person name="Savchenko A."/>
            <person name="Shiryaev A."/>
            <person name="Soop K."/>
            <person name="Spirin V."/>
            <person name="Szebenyi C."/>
            <person name="Tomsovsky M."/>
            <person name="Tulloss R.E."/>
            <person name="Uehling J."/>
            <person name="Grigoriev I.V."/>
            <person name="Vagvolgyi C."/>
            <person name="Papp T."/>
            <person name="Martin F.M."/>
            <person name="Miettinen O."/>
            <person name="Hibbett D.S."/>
            <person name="Nagy L.G."/>
        </authorList>
    </citation>
    <scope>NUCLEOTIDE SEQUENCE [LARGE SCALE GENOMIC DNA]</scope>
    <source>
        <strain evidence="1 2">NL-1719</strain>
    </source>
</reference>
<feature type="non-terminal residue" evidence="1">
    <location>
        <position position="1"/>
    </location>
</feature>
<sequence>TTMMFMGLLSHILSAWFAFFIPVYSTLKAISHRPATEQQLQRWIKYWTIIGAVVAVEYVTEWFISWLPFYWEVKTLFLLFLALPQTEGSTYIFDTYMHPLFIKNEAELDAWVSASQQNIVAFLQDKLRALSRYAPSSLQQ</sequence>
<protein>
    <submittedName>
        <fullName evidence="1">Uncharacterized protein</fullName>
    </submittedName>
</protein>